<dbReference type="EMBL" id="JAVFWL010000001">
    <property type="protein sequence ID" value="KAK6726583.1"/>
    <property type="molecule type" value="Genomic_DNA"/>
</dbReference>
<keyword evidence="2" id="KW-1185">Reference proteome</keyword>
<evidence type="ECO:0000313" key="1">
    <source>
        <dbReference type="EMBL" id="KAK6726583.1"/>
    </source>
</evidence>
<proteinExistence type="predicted"/>
<accession>A0ABR1BJG9</accession>
<comment type="caution">
    <text evidence="1">The sequence shown here is derived from an EMBL/GenBank/DDBJ whole genome shotgun (WGS) entry which is preliminary data.</text>
</comment>
<dbReference type="Proteomes" id="UP001303046">
    <property type="component" value="Unassembled WGS sequence"/>
</dbReference>
<reference evidence="1 2" key="1">
    <citation type="submission" date="2023-08" db="EMBL/GenBank/DDBJ databases">
        <title>A Necator americanus chromosomal reference genome.</title>
        <authorList>
            <person name="Ilik V."/>
            <person name="Petrzelkova K.J."/>
            <person name="Pardy F."/>
            <person name="Fuh T."/>
            <person name="Niatou-Singa F.S."/>
            <person name="Gouil Q."/>
            <person name="Baker L."/>
            <person name="Ritchie M.E."/>
            <person name="Jex A.R."/>
            <person name="Gazzola D."/>
            <person name="Li H."/>
            <person name="Toshio Fujiwara R."/>
            <person name="Zhan B."/>
            <person name="Aroian R.V."/>
            <person name="Pafco B."/>
            <person name="Schwarz E.M."/>
        </authorList>
    </citation>
    <scope>NUCLEOTIDE SEQUENCE [LARGE SCALE GENOMIC DNA]</scope>
    <source>
        <strain evidence="1 2">Aroian</strain>
        <tissue evidence="1">Whole animal</tissue>
    </source>
</reference>
<organism evidence="1 2">
    <name type="scientific">Necator americanus</name>
    <name type="common">Human hookworm</name>
    <dbReference type="NCBI Taxonomy" id="51031"/>
    <lineage>
        <taxon>Eukaryota</taxon>
        <taxon>Metazoa</taxon>
        <taxon>Ecdysozoa</taxon>
        <taxon>Nematoda</taxon>
        <taxon>Chromadorea</taxon>
        <taxon>Rhabditida</taxon>
        <taxon>Rhabditina</taxon>
        <taxon>Rhabditomorpha</taxon>
        <taxon>Strongyloidea</taxon>
        <taxon>Ancylostomatidae</taxon>
        <taxon>Bunostominae</taxon>
        <taxon>Necator</taxon>
    </lineage>
</organism>
<sequence length="88" mass="9834">MGFALEAIVHSYYSLFGKHVMKRAMSRSKRSLGLISFSSQQFYFLAAALFMRKGIIRLGDVDVAEITGLLLDLNSNLDFIGTEKETVP</sequence>
<evidence type="ECO:0000313" key="2">
    <source>
        <dbReference type="Proteomes" id="UP001303046"/>
    </source>
</evidence>
<protein>
    <submittedName>
        <fullName evidence="1">Uncharacterized protein</fullName>
    </submittedName>
</protein>
<gene>
    <name evidence="1" type="primary">Necator_chrI.g858</name>
    <name evidence="1" type="ORF">RB195_004734</name>
</gene>
<name>A0ABR1BJG9_NECAM</name>